<accession>A0A6A4ZRC4</accession>
<gene>
    <name evidence="1" type="ORF">AaE_011247</name>
</gene>
<dbReference type="AlphaFoldDB" id="A0A6A4ZRC4"/>
<comment type="caution">
    <text evidence="1">The sequence shown here is derived from an EMBL/GenBank/DDBJ whole genome shotgun (WGS) entry which is preliminary data.</text>
</comment>
<evidence type="ECO:0000313" key="1">
    <source>
        <dbReference type="EMBL" id="KAF0715856.1"/>
    </source>
</evidence>
<sequence>MLSFRNRDITCCRRGEGESPNAATHQEHCKYMEGTDQDETMDRWEMNWEAYVIGTLDDNGNVNQNDELVSALDDDVSNDMFTGSSSCLYETETQAAIVNDIQTGFPTPPCSTSNRIFDCFEPREPRRATHCSAAPTTTKYAVGVHRSTNAMEHAVGASALSFETHSILYAFMFATYHHCVEVLASVVKAYGLGLIEESRDVYKDIHWRTRFQCAFQASASNPQLHFSAISCPCPWTIEITKAGLNWYIQPPAANTKHNHNVWTRPFARPPAQAYATTPRDLWVCDPFAEFLTAQWSLDQGIQMVAFTERGRRDDLSDDDDDVDGTSEKDIKLKLPDSHTSCLHKALAVFPIQETFPAGPFPSIFDAELTFYHWNRNRGFKTVRARSPTLEAGPVKIATFQCAIAQWTACPWFVQLAKCPTLKKYHVTSMYLVHNHGPKDVSSNTSASSS</sequence>
<proteinExistence type="predicted"/>
<name>A0A6A4ZRC4_APHAT</name>
<dbReference type="EMBL" id="VJMI01016958">
    <property type="protein sequence ID" value="KAF0715856.1"/>
    <property type="molecule type" value="Genomic_DNA"/>
</dbReference>
<dbReference type="VEuPathDB" id="FungiDB:H257_03145"/>
<evidence type="ECO:0000313" key="2">
    <source>
        <dbReference type="Proteomes" id="UP000469452"/>
    </source>
</evidence>
<reference evidence="1 2" key="1">
    <citation type="submission" date="2019-06" db="EMBL/GenBank/DDBJ databases">
        <title>Genomics analysis of Aphanomyces spp. identifies a new class of oomycete effector associated with host adaptation.</title>
        <authorList>
            <person name="Gaulin E."/>
        </authorList>
    </citation>
    <scope>NUCLEOTIDE SEQUENCE [LARGE SCALE GENOMIC DNA]</scope>
    <source>
        <strain evidence="1 2">E</strain>
    </source>
</reference>
<protein>
    <submittedName>
        <fullName evidence="1">Uncharacterized protein</fullName>
    </submittedName>
</protein>
<organism evidence="1 2">
    <name type="scientific">Aphanomyces astaci</name>
    <name type="common">Crayfish plague agent</name>
    <dbReference type="NCBI Taxonomy" id="112090"/>
    <lineage>
        <taxon>Eukaryota</taxon>
        <taxon>Sar</taxon>
        <taxon>Stramenopiles</taxon>
        <taxon>Oomycota</taxon>
        <taxon>Saprolegniomycetes</taxon>
        <taxon>Saprolegniales</taxon>
        <taxon>Verrucalvaceae</taxon>
        <taxon>Aphanomyces</taxon>
    </lineage>
</organism>
<dbReference type="Proteomes" id="UP000469452">
    <property type="component" value="Unassembled WGS sequence"/>
</dbReference>